<proteinExistence type="predicted"/>
<gene>
    <name evidence="1" type="ORF">C1645_469866</name>
</gene>
<evidence type="ECO:0000313" key="2">
    <source>
        <dbReference type="Proteomes" id="UP000265703"/>
    </source>
</evidence>
<dbReference type="AlphaFoldDB" id="A0A397SGX9"/>
<protein>
    <submittedName>
        <fullName evidence="1">Uncharacterized protein</fullName>
    </submittedName>
</protein>
<dbReference type="EMBL" id="QKYT01000589">
    <property type="protein sequence ID" value="RIA83217.1"/>
    <property type="molecule type" value="Genomic_DNA"/>
</dbReference>
<dbReference type="Proteomes" id="UP000265703">
    <property type="component" value="Unassembled WGS sequence"/>
</dbReference>
<keyword evidence="2" id="KW-1185">Reference proteome</keyword>
<accession>A0A397SGX9</accession>
<evidence type="ECO:0000313" key="1">
    <source>
        <dbReference type="EMBL" id="RIA83217.1"/>
    </source>
</evidence>
<name>A0A397SGX9_9GLOM</name>
<comment type="caution">
    <text evidence="1">The sequence shown here is derived from an EMBL/GenBank/DDBJ whole genome shotgun (WGS) entry which is preliminary data.</text>
</comment>
<reference evidence="1 2" key="1">
    <citation type="submission" date="2018-06" db="EMBL/GenBank/DDBJ databases">
        <title>Comparative genomics reveals the genomic features of Rhizophagus irregularis, R. cerebriforme, R. diaphanum and Gigaspora rosea, and their symbiotic lifestyle signature.</title>
        <authorList>
            <person name="Morin E."/>
            <person name="San Clemente H."/>
            <person name="Chen E.C.H."/>
            <person name="De La Providencia I."/>
            <person name="Hainaut M."/>
            <person name="Kuo A."/>
            <person name="Kohler A."/>
            <person name="Murat C."/>
            <person name="Tang N."/>
            <person name="Roy S."/>
            <person name="Loubradou J."/>
            <person name="Henrissat B."/>
            <person name="Grigoriev I.V."/>
            <person name="Corradi N."/>
            <person name="Roux C."/>
            <person name="Martin F.M."/>
        </authorList>
    </citation>
    <scope>NUCLEOTIDE SEQUENCE [LARGE SCALE GENOMIC DNA]</scope>
    <source>
        <strain evidence="1 2">DAOM 227022</strain>
    </source>
</reference>
<sequence>MIKEGWSLALIERGMQRRYFDELMHKFLYRVSVYNITLPFQNYKCPKINY</sequence>
<organism evidence="1 2">
    <name type="scientific">Glomus cerebriforme</name>
    <dbReference type="NCBI Taxonomy" id="658196"/>
    <lineage>
        <taxon>Eukaryota</taxon>
        <taxon>Fungi</taxon>
        <taxon>Fungi incertae sedis</taxon>
        <taxon>Mucoromycota</taxon>
        <taxon>Glomeromycotina</taxon>
        <taxon>Glomeromycetes</taxon>
        <taxon>Glomerales</taxon>
        <taxon>Glomeraceae</taxon>
        <taxon>Glomus</taxon>
    </lineage>
</organism>